<reference evidence="1 2" key="1">
    <citation type="submission" date="2020-07" db="EMBL/GenBank/DDBJ databases">
        <title>Thermogemmata thermophila gen. nov., sp. nov., a novel moderate thermophilic planctomycete from a Kamchatka hot spring.</title>
        <authorList>
            <person name="Elcheninov A.G."/>
            <person name="Podosokorskaya O.A."/>
            <person name="Kovaleva O.L."/>
            <person name="Novikov A."/>
            <person name="Bonch-Osmolovskaya E.A."/>
            <person name="Toshchakov S.V."/>
            <person name="Kublanov I.V."/>
        </authorList>
    </citation>
    <scope>NUCLEOTIDE SEQUENCE [LARGE SCALE GENOMIC DNA]</scope>
    <source>
        <strain evidence="1 2">2918</strain>
    </source>
</reference>
<dbReference type="RefSeq" id="WP_194538066.1">
    <property type="nucleotide sequence ID" value="NZ_JACEFB010000007.1"/>
</dbReference>
<dbReference type="EMBL" id="JACEFB010000007">
    <property type="protein sequence ID" value="MBA2226618.1"/>
    <property type="molecule type" value="Genomic_DNA"/>
</dbReference>
<evidence type="ECO:0000313" key="1">
    <source>
        <dbReference type="EMBL" id="MBA2226618.1"/>
    </source>
</evidence>
<keyword evidence="2" id="KW-1185">Reference proteome</keyword>
<gene>
    <name evidence="1" type="ORF">H0921_10645</name>
</gene>
<comment type="caution">
    <text evidence="1">The sequence shown here is derived from an EMBL/GenBank/DDBJ whole genome shotgun (WGS) entry which is preliminary data.</text>
</comment>
<sequence length="314" mass="35040">MPETRRIILTSDHHYGKRLPPQVGMVIQWLPVLIADSVSMAFRRQSRFPGKKPGWFKAATDIRFIGHEGDDASELIFEAPRLGEAAPELYQQPELWPSRPEPVDTGFEVLGDVLADISSDCRDSDRYDRGLLKHILKLRSLFQRGIFGDIEVGSQRHKNGMTPHLNRTVLHTAESIHRTTPLPRRLKLYGTLDMLRASTQGFEIRLDSGEKAPGVLVQGDVRQLQGLLGCPVTVYGTAVFRPSGRLLRIDANEIVPALEQDRFFTTIPRGTLPPGCSKRIIGGQAARGELAAIVGKWPGDETDEQIQEALRRLS</sequence>
<name>A0A7V8VEK6_9BACT</name>
<protein>
    <submittedName>
        <fullName evidence="1">Uncharacterized protein</fullName>
    </submittedName>
</protein>
<accession>A0A7V8VEK6</accession>
<evidence type="ECO:0000313" key="2">
    <source>
        <dbReference type="Proteomes" id="UP000542342"/>
    </source>
</evidence>
<proteinExistence type="predicted"/>
<organism evidence="1 2">
    <name type="scientific">Thermogemmata fonticola</name>
    <dbReference type="NCBI Taxonomy" id="2755323"/>
    <lineage>
        <taxon>Bacteria</taxon>
        <taxon>Pseudomonadati</taxon>
        <taxon>Planctomycetota</taxon>
        <taxon>Planctomycetia</taxon>
        <taxon>Gemmatales</taxon>
        <taxon>Gemmataceae</taxon>
        <taxon>Thermogemmata</taxon>
    </lineage>
</organism>
<dbReference type="Proteomes" id="UP000542342">
    <property type="component" value="Unassembled WGS sequence"/>
</dbReference>
<dbReference type="AlphaFoldDB" id="A0A7V8VEK6"/>